<dbReference type="OrthoDB" id="6434989at2759"/>
<evidence type="ECO:0000313" key="2">
    <source>
        <dbReference type="EMBL" id="GFY50177.1"/>
    </source>
</evidence>
<dbReference type="AlphaFoldDB" id="A0A8X7C1A4"/>
<gene>
    <name evidence="2" type="primary">AVEN_58936_1</name>
    <name evidence="2" type="ORF">TNIN_132411</name>
</gene>
<reference evidence="2" key="1">
    <citation type="submission" date="2020-08" db="EMBL/GenBank/DDBJ databases">
        <title>Multicomponent nature underlies the extraordinary mechanical properties of spider dragline silk.</title>
        <authorList>
            <person name="Kono N."/>
            <person name="Nakamura H."/>
            <person name="Mori M."/>
            <person name="Yoshida Y."/>
            <person name="Ohtoshi R."/>
            <person name="Malay A.D."/>
            <person name="Moran D.A.P."/>
            <person name="Tomita M."/>
            <person name="Numata K."/>
            <person name="Arakawa K."/>
        </authorList>
    </citation>
    <scope>NUCLEOTIDE SEQUENCE</scope>
</reference>
<feature type="compositionally biased region" description="Acidic residues" evidence="1">
    <location>
        <begin position="101"/>
        <end position="112"/>
    </location>
</feature>
<feature type="region of interest" description="Disordered" evidence="1">
    <location>
        <begin position="70"/>
        <end position="112"/>
    </location>
</feature>
<comment type="caution">
    <text evidence="2">The sequence shown here is derived from an EMBL/GenBank/DDBJ whole genome shotgun (WGS) entry which is preliminary data.</text>
</comment>
<accession>A0A8X7C1A4</accession>
<protein>
    <submittedName>
        <fullName evidence="2">Uncharacterized protein</fullName>
    </submittedName>
</protein>
<organism evidence="2 3">
    <name type="scientific">Trichonephila inaurata madagascariensis</name>
    <dbReference type="NCBI Taxonomy" id="2747483"/>
    <lineage>
        <taxon>Eukaryota</taxon>
        <taxon>Metazoa</taxon>
        <taxon>Ecdysozoa</taxon>
        <taxon>Arthropoda</taxon>
        <taxon>Chelicerata</taxon>
        <taxon>Arachnida</taxon>
        <taxon>Araneae</taxon>
        <taxon>Araneomorphae</taxon>
        <taxon>Entelegynae</taxon>
        <taxon>Araneoidea</taxon>
        <taxon>Nephilidae</taxon>
        <taxon>Trichonephila</taxon>
        <taxon>Trichonephila inaurata</taxon>
    </lineage>
</organism>
<proteinExistence type="predicted"/>
<sequence length="151" mass="17676">MSSSTAEDGKFRGEIIKCVEMMPLEMQIILKKCGAKYLNGTSCEYRTIISEMCDDPKYSQNVTDCIQEFKQSQHHNSSHGEENEEHEQEHHHHDHERHDNVEDDDDDDESEEEIHVLHDLSVLISKTECNVHISILRRYYYCLCLIGTFFV</sequence>
<name>A0A8X7C1A4_9ARAC</name>
<dbReference type="EMBL" id="BMAV01007342">
    <property type="protein sequence ID" value="GFY50177.1"/>
    <property type="molecule type" value="Genomic_DNA"/>
</dbReference>
<evidence type="ECO:0000256" key="1">
    <source>
        <dbReference type="SAM" id="MobiDB-lite"/>
    </source>
</evidence>
<dbReference type="Proteomes" id="UP000886998">
    <property type="component" value="Unassembled WGS sequence"/>
</dbReference>
<feature type="compositionally biased region" description="Basic and acidic residues" evidence="1">
    <location>
        <begin position="87"/>
        <end position="100"/>
    </location>
</feature>
<evidence type="ECO:0000313" key="3">
    <source>
        <dbReference type="Proteomes" id="UP000886998"/>
    </source>
</evidence>
<keyword evidence="3" id="KW-1185">Reference proteome</keyword>